<reference evidence="2 3" key="1">
    <citation type="submission" date="2021-01" db="EMBL/GenBank/DDBJ databases">
        <title>Whole genome shotgun sequence of Catellatospora chokoriensis NBRC 107358.</title>
        <authorList>
            <person name="Komaki H."/>
            <person name="Tamura T."/>
        </authorList>
    </citation>
    <scope>NUCLEOTIDE SEQUENCE [LARGE SCALE GENOMIC DNA]</scope>
    <source>
        <strain evidence="2 3">NBRC 107358</strain>
    </source>
</reference>
<evidence type="ECO:0000313" key="3">
    <source>
        <dbReference type="Proteomes" id="UP000619293"/>
    </source>
</evidence>
<accession>A0A8J3K2E6</accession>
<gene>
    <name evidence="2" type="ORF">Cch02nite_26070</name>
</gene>
<dbReference type="Proteomes" id="UP000619293">
    <property type="component" value="Unassembled WGS sequence"/>
</dbReference>
<evidence type="ECO:0000313" key="2">
    <source>
        <dbReference type="EMBL" id="GIF89163.1"/>
    </source>
</evidence>
<feature type="region of interest" description="Disordered" evidence="1">
    <location>
        <begin position="938"/>
        <end position="964"/>
    </location>
</feature>
<keyword evidence="3" id="KW-1185">Reference proteome</keyword>
<comment type="caution">
    <text evidence="2">The sequence shown here is derived from an EMBL/GenBank/DDBJ whole genome shotgun (WGS) entry which is preliminary data.</text>
</comment>
<evidence type="ECO:0008006" key="4">
    <source>
        <dbReference type="Google" id="ProtNLM"/>
    </source>
</evidence>
<evidence type="ECO:0000256" key="1">
    <source>
        <dbReference type="SAM" id="MobiDB-lite"/>
    </source>
</evidence>
<sequence>MTMTAHSSTVDGLLDAGAVLAGPGPDDPAVAVVSGRAYAHPALPGRTVVRLVSEPVGTAEDLTMEFLGFTAAGAVPVGHGRVRALGFPASALVQDPAHGREALALVKEMEKLARLARSKPGNARDGYLAVAGRLAGTVPHFLPGFWEQAGRAFLEAENLRQAAICFGDARRAEQTYALPVDEARLRDAHLEFALAGALTAKSFRDYARDALTRAPAAQAYPLVRSVAVRRVAGGLPPGPGLAADLRRLAKAAGLDAAAEDESVVAELLMLPAVVRAEASFWTSYRKALQRLARRDPSVAARLRELLPEPPGWQADVSEQWLDLILAAGVLDTPDADVAGWLERFAWYRANHRWAVGAISPRLLDLVARLAPRLRAGRSLRLRPADGSGPADLNLVDACLAHGVPVSVEPTSDGLPVTRWHDQAGEGRRDLSAVAADPDLLADLVRGLWRLLDRATQLDPEGPRAAGLIATLAATPGLLAALRHGIGQLRTDGLTVAGLEAVLRELYPLWSAAGIRLAPGELRRIAALDAAEVLAGSLRAGLVDELGWPAYETAVTELKRLGLSPSWPTLAASDVTRAVTVSPDGTSTQHVVRAPANSRHTEAACHELGGRVLVTGSSPYSDGWAYWSDRPDQVFKLSHDPSARAERTEHAGPLMPYLPLPGGGLTTGGRPWLPGEHTPPPPGLVSSDGVMYWRCEQRADGWHWREYDPHTGEPGRHSLPSFFTDGTLDGARLLPEWSWLRPGPAAFAGSPLGSTDGLLGWRVHVLPGGTQVGGSVDGRTVRWQPTVPGEVLVGALRLPGDDRLRPVTTRPGDRPHPYDLAVTVWSPDGGGPLQECLATHTRPPFPHWHALRPRDAAGSAALRAVTTPLAGALLADLRGNATLDHSVDEAISRHLPEVTDPMLRRALRAVVRTALRLETRLAKLSELLAGIEAEQASAAPSGLDAATSAGQRQEGSGRKPAETSDGELSQALGALLVWRGRYYYGSKDHRTAVMDQVTAVSRAFADPPDGAAPPNAESAWPWLLPGLGAVLMVAASPTGTPESRSVLARLLRAFAASPFAAADPRIRFAELAVTAEHTVPEVGEGGRRIVFLSGSGHGLSGADPRFLRYAVDRCADAVFAPIAGIDVRTEIRRGGWGDAARLNAAADLLDREGARPWQADGARRLAELTGLTRAEAVLLLAGLPIGGWSRHSLSAAQRKVVGLSAAEADLAAQQWHLIPHERRVALLDAAVPDDPADLWRHGPDVDELAARWLALFGRRTPLPEELLIEAKRVVPGGTGQEVLRVIAEPGPRTWLCTDGVTEASSWALETHASGGEAFDEGWLKGAAAGLAWLAYRLPAGDPLRAALPRALDLVRQRLDNPKLAVGTTYLRLGLVPDGLPGVWRSDDDGTHGTYHLLPAAITAPDDPALALGEPGVSHALRLLRDPALAAALAEADALPAGTWPQDPRHTVPDLVAAAVAAHGLTPEAAAYYLQLLALPDPSDANAARWLGVTTARLKPLRAALIAAGLVVEARRERSGRTVFLPGGWLNLKAPALPVESWKAPLLGLRADTAPPLGTALLGRPVAGLFRAAWARATAGDRPA</sequence>
<protein>
    <recommendedName>
        <fullName evidence="4">DNA-binding protein</fullName>
    </recommendedName>
</protein>
<name>A0A8J3K2E6_9ACTN</name>
<dbReference type="RefSeq" id="WP_191840580.1">
    <property type="nucleotide sequence ID" value="NZ_BAAALB010000011.1"/>
</dbReference>
<dbReference type="EMBL" id="BONG01000013">
    <property type="protein sequence ID" value="GIF89163.1"/>
    <property type="molecule type" value="Genomic_DNA"/>
</dbReference>
<proteinExistence type="predicted"/>
<organism evidence="2 3">
    <name type="scientific">Catellatospora chokoriensis</name>
    <dbReference type="NCBI Taxonomy" id="310353"/>
    <lineage>
        <taxon>Bacteria</taxon>
        <taxon>Bacillati</taxon>
        <taxon>Actinomycetota</taxon>
        <taxon>Actinomycetes</taxon>
        <taxon>Micromonosporales</taxon>
        <taxon>Micromonosporaceae</taxon>
        <taxon>Catellatospora</taxon>
    </lineage>
</organism>